<dbReference type="GO" id="GO:0016616">
    <property type="term" value="F:oxidoreductase activity, acting on the CH-OH group of donors, NAD or NADP as acceptor"/>
    <property type="evidence" value="ECO:0007669"/>
    <property type="project" value="InterPro"/>
</dbReference>
<protein>
    <submittedName>
        <fullName evidence="7">Phosphoglycerate dehydrogenase-like enzyme</fullName>
    </submittedName>
</protein>
<evidence type="ECO:0000256" key="2">
    <source>
        <dbReference type="ARBA" id="ARBA00023002"/>
    </source>
</evidence>
<comment type="similarity">
    <text evidence="1 4">Belongs to the D-isomer specific 2-hydroxyacid dehydrogenase family.</text>
</comment>
<evidence type="ECO:0000256" key="3">
    <source>
        <dbReference type="ARBA" id="ARBA00023027"/>
    </source>
</evidence>
<dbReference type="InterPro" id="IPR029753">
    <property type="entry name" value="D-isomer_DH_CS"/>
</dbReference>
<comment type="caution">
    <text evidence="7">The sequence shown here is derived from an EMBL/GenBank/DDBJ whole genome shotgun (WGS) entry which is preliminary data.</text>
</comment>
<evidence type="ECO:0000259" key="6">
    <source>
        <dbReference type="Pfam" id="PF02826"/>
    </source>
</evidence>
<dbReference type="GO" id="GO:0051287">
    <property type="term" value="F:NAD binding"/>
    <property type="evidence" value="ECO:0007669"/>
    <property type="project" value="InterPro"/>
</dbReference>
<proteinExistence type="inferred from homology"/>
<dbReference type="PANTHER" id="PTHR42789:SF1">
    <property type="entry name" value="D-ISOMER SPECIFIC 2-HYDROXYACID DEHYDROGENASE FAMILY PROTEIN (AFU_ORTHOLOGUE AFUA_6G10090)"/>
    <property type="match status" value="1"/>
</dbReference>
<name>A0A7Y9EUV5_9MICO</name>
<accession>A0A7Y9EUV5</accession>
<dbReference type="PROSITE" id="PS00670">
    <property type="entry name" value="D_2_HYDROXYACID_DH_2"/>
    <property type="match status" value="1"/>
</dbReference>
<feature type="domain" description="D-isomer specific 2-hydroxyacid dehydrogenase NAD-binding" evidence="6">
    <location>
        <begin position="111"/>
        <end position="283"/>
    </location>
</feature>
<keyword evidence="2 4" id="KW-0560">Oxidoreductase</keyword>
<dbReference type="SUPFAM" id="SSF51735">
    <property type="entry name" value="NAD(P)-binding Rossmann-fold domains"/>
    <property type="match status" value="1"/>
</dbReference>
<dbReference type="SUPFAM" id="SSF52283">
    <property type="entry name" value="Formate/glycerate dehydrogenase catalytic domain-like"/>
    <property type="match status" value="1"/>
</dbReference>
<evidence type="ECO:0000313" key="8">
    <source>
        <dbReference type="Proteomes" id="UP000552045"/>
    </source>
</evidence>
<feature type="domain" description="D-isomer specific 2-hydroxyacid dehydrogenase catalytic" evidence="5">
    <location>
        <begin position="14"/>
        <end position="309"/>
    </location>
</feature>
<evidence type="ECO:0000256" key="1">
    <source>
        <dbReference type="ARBA" id="ARBA00005854"/>
    </source>
</evidence>
<reference evidence="7 8" key="1">
    <citation type="submission" date="2020-07" db="EMBL/GenBank/DDBJ databases">
        <title>Sequencing the genomes of 1000 actinobacteria strains.</title>
        <authorList>
            <person name="Klenk H.-P."/>
        </authorList>
    </citation>
    <scope>NUCLEOTIDE SEQUENCE [LARGE SCALE GENOMIC DNA]</scope>
    <source>
        <strain evidence="7 8">DSM 22185</strain>
    </source>
</reference>
<dbReference type="Proteomes" id="UP000552045">
    <property type="component" value="Unassembled WGS sequence"/>
</dbReference>
<dbReference type="InterPro" id="IPR006139">
    <property type="entry name" value="D-isomer_2_OHA_DH_cat_dom"/>
</dbReference>
<dbReference type="EMBL" id="JACCBH010000001">
    <property type="protein sequence ID" value="NYD54266.1"/>
    <property type="molecule type" value="Genomic_DNA"/>
</dbReference>
<dbReference type="CDD" id="cd12169">
    <property type="entry name" value="PGDH_like_1"/>
    <property type="match status" value="1"/>
</dbReference>
<keyword evidence="8" id="KW-1185">Reference proteome</keyword>
<dbReference type="Pfam" id="PF00389">
    <property type="entry name" value="2-Hacid_dh"/>
    <property type="match status" value="1"/>
</dbReference>
<evidence type="ECO:0000256" key="4">
    <source>
        <dbReference type="RuleBase" id="RU003719"/>
    </source>
</evidence>
<evidence type="ECO:0000313" key="7">
    <source>
        <dbReference type="EMBL" id="NYD54266.1"/>
    </source>
</evidence>
<dbReference type="Pfam" id="PF02826">
    <property type="entry name" value="2-Hacid_dh_C"/>
    <property type="match status" value="1"/>
</dbReference>
<dbReference type="AlphaFoldDB" id="A0A7Y9EUV5"/>
<evidence type="ECO:0000259" key="5">
    <source>
        <dbReference type="Pfam" id="PF00389"/>
    </source>
</evidence>
<dbReference type="InterPro" id="IPR036291">
    <property type="entry name" value="NAD(P)-bd_dom_sf"/>
</dbReference>
<dbReference type="RefSeq" id="WP_179432448.1">
    <property type="nucleotide sequence ID" value="NZ_BAABLC010000001.1"/>
</dbReference>
<dbReference type="Gene3D" id="3.40.50.720">
    <property type="entry name" value="NAD(P)-binding Rossmann-like Domain"/>
    <property type="match status" value="2"/>
</dbReference>
<gene>
    <name evidence="7" type="ORF">BKA02_001321</name>
</gene>
<keyword evidence="3" id="KW-0520">NAD</keyword>
<dbReference type="PANTHER" id="PTHR42789">
    <property type="entry name" value="D-ISOMER SPECIFIC 2-HYDROXYACID DEHYDROGENASE FAMILY PROTEIN (AFU_ORTHOLOGUE AFUA_6G10090)"/>
    <property type="match status" value="1"/>
</dbReference>
<sequence>MRVVVLDDWEGAARSADWESLGAGVSVTVQTEHLVGEPSVANALAGAEVAVAMRERTPITETLLAALPDLRLIVTTGAANAAIDLDECRRRGIIVCGTGSHPGGPAELTWALILAAARRLDRVLPGMRAGEWPSLPGTALHGRTIGLIGLGRVGSQVARVGAAFGMEVRAWTPTLTPERAAENDAIAASFDEVVERADFLSLHAPLNDRTRGIVGRPVLERMKASAWLINASRSGLVDRLALTEALDGGGLAGAALDVFDAEPLEAGDPLRARSNVILTPHLGYVTDLGLEHWFRDVVADIAAWRSGDPIRVIV</sequence>
<organism evidence="7 8">
    <name type="scientific">Microbacterium pseudoresistens</name>
    <dbReference type="NCBI Taxonomy" id="640634"/>
    <lineage>
        <taxon>Bacteria</taxon>
        <taxon>Bacillati</taxon>
        <taxon>Actinomycetota</taxon>
        <taxon>Actinomycetes</taxon>
        <taxon>Micrococcales</taxon>
        <taxon>Microbacteriaceae</taxon>
        <taxon>Microbacterium</taxon>
    </lineage>
</organism>
<dbReference type="InterPro" id="IPR006140">
    <property type="entry name" value="D-isomer_DH_NAD-bd"/>
</dbReference>
<dbReference type="InterPro" id="IPR050857">
    <property type="entry name" value="D-2-hydroxyacid_DH"/>
</dbReference>